<feature type="signal peptide" evidence="1">
    <location>
        <begin position="1"/>
        <end position="21"/>
    </location>
</feature>
<proteinExistence type="predicted"/>
<keyword evidence="3" id="KW-1185">Reference proteome</keyword>
<name>A0A1T0ASZ4_9PAST</name>
<feature type="chain" id="PRO_5013137354" description="RxLR effector protein" evidence="1">
    <location>
        <begin position="22"/>
        <end position="163"/>
    </location>
</feature>
<keyword evidence="1" id="KW-0732">Signal</keyword>
<dbReference type="RefSeq" id="WP_078236360.1">
    <property type="nucleotide sequence ID" value="NZ_MUYA01000004.1"/>
</dbReference>
<protein>
    <recommendedName>
        <fullName evidence="4">RxLR effector protein</fullName>
    </recommendedName>
</protein>
<reference evidence="2 3" key="1">
    <citation type="submission" date="2017-02" db="EMBL/GenBank/DDBJ databases">
        <title>Draft genome sequence of Haemophilus paracuniculus CCUG 43573 type strain.</title>
        <authorList>
            <person name="Engstrom-Jakobsson H."/>
            <person name="Salva-Serra F."/>
            <person name="Thorell K."/>
            <person name="Gonzales-Siles L."/>
            <person name="Karlsson R."/>
            <person name="Boulund F."/>
            <person name="Engstrand L."/>
            <person name="Kristiansson E."/>
            <person name="Moore E."/>
        </authorList>
    </citation>
    <scope>NUCLEOTIDE SEQUENCE [LARGE SCALE GENOMIC DNA]</scope>
    <source>
        <strain evidence="2 3">CCUG 43573</strain>
    </source>
</reference>
<evidence type="ECO:0000256" key="1">
    <source>
        <dbReference type="SAM" id="SignalP"/>
    </source>
</evidence>
<dbReference type="AlphaFoldDB" id="A0A1T0ASZ4"/>
<gene>
    <name evidence="2" type="ORF">B0187_02880</name>
</gene>
<dbReference type="STRING" id="734.B0187_02880"/>
<accession>A0A1T0ASZ4</accession>
<sequence length="163" mass="18818">MKWFKVGFVLLGLMIGSVANANDTFAPPVKLTPKLEKHFLQVEGKIVNNNRRMLSNVNRVKAGETAFFDKEMMNSLRYLSKEVEKVEKGNYDKVLLDTIRATGKGLIRNAEVLQVWLNHHSNKYNFTQQQYDEIKAKIENMGGYGVYIHNTAIDTWIKYYPND</sequence>
<comment type="caution">
    <text evidence="2">The sequence shown here is derived from an EMBL/GenBank/DDBJ whole genome shotgun (WGS) entry which is preliminary data.</text>
</comment>
<evidence type="ECO:0000313" key="2">
    <source>
        <dbReference type="EMBL" id="OOR99769.1"/>
    </source>
</evidence>
<organism evidence="2 3">
    <name type="scientific">Haemophilus paracuniculus</name>
    <dbReference type="NCBI Taxonomy" id="734"/>
    <lineage>
        <taxon>Bacteria</taxon>
        <taxon>Pseudomonadati</taxon>
        <taxon>Pseudomonadota</taxon>
        <taxon>Gammaproteobacteria</taxon>
        <taxon>Pasteurellales</taxon>
        <taxon>Pasteurellaceae</taxon>
        <taxon>Haemophilus</taxon>
    </lineage>
</organism>
<evidence type="ECO:0008006" key="4">
    <source>
        <dbReference type="Google" id="ProtNLM"/>
    </source>
</evidence>
<dbReference type="Proteomes" id="UP000190867">
    <property type="component" value="Unassembled WGS sequence"/>
</dbReference>
<dbReference type="EMBL" id="MUYA01000004">
    <property type="protein sequence ID" value="OOR99769.1"/>
    <property type="molecule type" value="Genomic_DNA"/>
</dbReference>
<evidence type="ECO:0000313" key="3">
    <source>
        <dbReference type="Proteomes" id="UP000190867"/>
    </source>
</evidence>